<feature type="compositionally biased region" description="Low complexity" evidence="1">
    <location>
        <begin position="253"/>
        <end position="267"/>
    </location>
</feature>
<feature type="compositionally biased region" description="Pro residues" evidence="1">
    <location>
        <begin position="268"/>
        <end position="278"/>
    </location>
</feature>
<feature type="compositionally biased region" description="Low complexity" evidence="1">
    <location>
        <begin position="178"/>
        <end position="187"/>
    </location>
</feature>
<evidence type="ECO:0000256" key="1">
    <source>
        <dbReference type="SAM" id="MobiDB-lite"/>
    </source>
</evidence>
<feature type="region of interest" description="Disordered" evidence="1">
    <location>
        <begin position="326"/>
        <end position="347"/>
    </location>
</feature>
<organism evidence="2 3">
    <name type="scientific">Rhizopus stolonifer</name>
    <name type="common">Rhizopus nigricans</name>
    <dbReference type="NCBI Taxonomy" id="4846"/>
    <lineage>
        <taxon>Eukaryota</taxon>
        <taxon>Fungi</taxon>
        <taxon>Fungi incertae sedis</taxon>
        <taxon>Mucoromycota</taxon>
        <taxon>Mucoromycotina</taxon>
        <taxon>Mucoromycetes</taxon>
        <taxon>Mucorales</taxon>
        <taxon>Mucorineae</taxon>
        <taxon>Rhizopodaceae</taxon>
        <taxon>Rhizopus</taxon>
    </lineage>
</organism>
<keyword evidence="3" id="KW-1185">Reference proteome</keyword>
<proteinExistence type="predicted"/>
<dbReference type="EMBL" id="PJQM01000574">
    <property type="protein sequence ID" value="RCI04792.1"/>
    <property type="molecule type" value="Genomic_DNA"/>
</dbReference>
<feature type="compositionally biased region" description="Polar residues" evidence="1">
    <location>
        <begin position="206"/>
        <end position="215"/>
    </location>
</feature>
<reference evidence="2 3" key="1">
    <citation type="journal article" date="2018" name="G3 (Bethesda)">
        <title>Phylogenetic and Phylogenomic Definition of Rhizopus Species.</title>
        <authorList>
            <person name="Gryganskyi A.P."/>
            <person name="Golan J."/>
            <person name="Dolatabadi S."/>
            <person name="Mondo S."/>
            <person name="Robb S."/>
            <person name="Idnurm A."/>
            <person name="Muszewska A."/>
            <person name="Steczkiewicz K."/>
            <person name="Masonjones S."/>
            <person name="Liao H.L."/>
            <person name="Gajdeczka M.T."/>
            <person name="Anike F."/>
            <person name="Vuek A."/>
            <person name="Anishchenko I.M."/>
            <person name="Voigt K."/>
            <person name="de Hoog G.S."/>
            <person name="Smith M.E."/>
            <person name="Heitman J."/>
            <person name="Vilgalys R."/>
            <person name="Stajich J.E."/>
        </authorList>
    </citation>
    <scope>NUCLEOTIDE SEQUENCE [LARGE SCALE GENOMIC DNA]</scope>
    <source>
        <strain evidence="2 3">LSU 92-RS-03</strain>
    </source>
</reference>
<protein>
    <submittedName>
        <fullName evidence="2">Uncharacterized protein</fullName>
    </submittedName>
</protein>
<accession>A0A367KSG2</accession>
<dbReference type="OrthoDB" id="2257138at2759"/>
<feature type="region of interest" description="Disordered" evidence="1">
    <location>
        <begin position="248"/>
        <end position="289"/>
    </location>
</feature>
<feature type="region of interest" description="Disordered" evidence="1">
    <location>
        <begin position="362"/>
        <end position="403"/>
    </location>
</feature>
<name>A0A367KSG2_RHIST</name>
<dbReference type="Proteomes" id="UP000253551">
    <property type="component" value="Unassembled WGS sequence"/>
</dbReference>
<gene>
    <name evidence="2" type="ORF">CU098_011954</name>
</gene>
<evidence type="ECO:0000313" key="2">
    <source>
        <dbReference type="EMBL" id="RCI04792.1"/>
    </source>
</evidence>
<sequence length="428" mass="48314">MSNNSYPYTSNKSCYRLYAGHGNWINLGAKTTQDLLQIFGKGEPCRYQLAPGLSIDIIPHDVDCNSKNIDMVGLMRADLVYEPHLMEGHVQQLMSHYVRNLLEKQNIVDVFPPTRPSENLPIITSIPTHRHLSLVPMVMGAARRGPKAYQPAYARTTPSTSSASSTAFTQEGNHTPISSSSFSSDSSPTRKRKAKSVITRRKQPKQTKSAPTVELSSQRMIAASDYCPSAMNLRLFANFPQLDNTMDQDYHYNHPNNTHSSLLNNHSLPPPLPPPPPSSSQVWAQPYSSRSTHNNNFDFDFNVEFDQSTMHRQSPTDILHEYDRHFSSSSSFNDQQQPHQPTQQPQHHNELYSMPHALLSENNNQQTSSEPHLESYVPSSPIPSNWIDPAQRSNWPKTKTSESIKKEVTTLPVLLQNEPHNNILLNNE</sequence>
<comment type="caution">
    <text evidence="2">The sequence shown here is derived from an EMBL/GenBank/DDBJ whole genome shotgun (WGS) entry which is preliminary data.</text>
</comment>
<feature type="compositionally biased region" description="Basic residues" evidence="1">
    <location>
        <begin position="189"/>
        <end position="205"/>
    </location>
</feature>
<feature type="compositionally biased region" description="Low complexity" evidence="1">
    <location>
        <begin position="152"/>
        <end position="169"/>
    </location>
</feature>
<feature type="region of interest" description="Disordered" evidence="1">
    <location>
        <begin position="149"/>
        <end position="215"/>
    </location>
</feature>
<evidence type="ECO:0000313" key="3">
    <source>
        <dbReference type="Proteomes" id="UP000253551"/>
    </source>
</evidence>
<dbReference type="AlphaFoldDB" id="A0A367KSG2"/>
<feature type="compositionally biased region" description="Low complexity" evidence="1">
    <location>
        <begin position="327"/>
        <end position="346"/>
    </location>
</feature>